<proteinExistence type="inferred from homology"/>
<keyword evidence="4" id="KW-0150">Chloroplast</keyword>
<comment type="function">
    <text evidence="2 4">Activation of RuBisCO (ribulose-1,5-bisphosphate carboxylase/oxygenase; EC 4.1.1.39) involves the ATP-dependent carboxylation of the epsilon-amino group of lysine leading to a carbamate structure.</text>
</comment>
<keyword evidence="4" id="KW-0067">ATP-binding</keyword>
<dbReference type="GO" id="GO:0046863">
    <property type="term" value="F:ribulose-1,5-bisphosphate carboxylase/oxygenase activator activity"/>
    <property type="evidence" value="ECO:0007669"/>
    <property type="project" value="UniProtKB-UniRule"/>
</dbReference>
<dbReference type="GO" id="GO:0005524">
    <property type="term" value="F:ATP binding"/>
    <property type="evidence" value="ECO:0007669"/>
    <property type="project" value="UniProtKB-UniRule"/>
</dbReference>
<dbReference type="Pfam" id="PF00004">
    <property type="entry name" value="AAA"/>
    <property type="match status" value="1"/>
</dbReference>
<sequence>VLKDCLLFAAVHIVKNFLANNLNIKIPLILGVWGGKGQGKTFQTELIFKAMGVEPVIMSAGELESERAGEPGRLIRDRYRTASQVVQNQGKMSCLMINDLDAGLGRFGKPFIELMGMLIMLDLDVYYDFSSGATILDLFFVCKDIFAEIKPYLYVID</sequence>
<dbReference type="SUPFAM" id="SSF52540">
    <property type="entry name" value="P-loop containing nucleoside triphosphate hydrolases"/>
    <property type="match status" value="1"/>
</dbReference>
<feature type="domain" description="ATPase AAA-type core" evidence="5">
    <location>
        <begin position="32"/>
        <end position="104"/>
    </location>
</feature>
<evidence type="ECO:0000256" key="3">
    <source>
        <dbReference type="ARBA" id="ARBA00025781"/>
    </source>
</evidence>
<dbReference type="AlphaFoldDB" id="A0A453D644"/>
<dbReference type="Proteomes" id="UP000015105">
    <property type="component" value="Chromosome 2D"/>
</dbReference>
<dbReference type="PANTHER" id="PTHR32429">
    <property type="match status" value="1"/>
</dbReference>
<reference evidence="6" key="3">
    <citation type="journal article" date="2017" name="Nature">
        <title>Genome sequence of the progenitor of the wheat D genome Aegilops tauschii.</title>
        <authorList>
            <person name="Luo M.C."/>
            <person name="Gu Y.Q."/>
            <person name="Puiu D."/>
            <person name="Wang H."/>
            <person name="Twardziok S.O."/>
            <person name="Deal K.R."/>
            <person name="Huo N."/>
            <person name="Zhu T."/>
            <person name="Wang L."/>
            <person name="Wang Y."/>
            <person name="McGuire P.E."/>
            <person name="Liu S."/>
            <person name="Long H."/>
            <person name="Ramasamy R.K."/>
            <person name="Rodriguez J.C."/>
            <person name="Van S.L."/>
            <person name="Yuan L."/>
            <person name="Wang Z."/>
            <person name="Xia Z."/>
            <person name="Xiao L."/>
            <person name="Anderson O.D."/>
            <person name="Ouyang S."/>
            <person name="Liang Y."/>
            <person name="Zimin A.V."/>
            <person name="Pertea G."/>
            <person name="Qi P."/>
            <person name="Bennetzen J.L."/>
            <person name="Dai X."/>
            <person name="Dawson M.W."/>
            <person name="Muller H.G."/>
            <person name="Kugler K."/>
            <person name="Rivarola-Duarte L."/>
            <person name="Spannagl M."/>
            <person name="Mayer K.F.X."/>
            <person name="Lu F.H."/>
            <person name="Bevan M.W."/>
            <person name="Leroy P."/>
            <person name="Li P."/>
            <person name="You F.M."/>
            <person name="Sun Q."/>
            <person name="Liu Z."/>
            <person name="Lyons E."/>
            <person name="Wicker T."/>
            <person name="Salzberg S.L."/>
            <person name="Devos K.M."/>
            <person name="Dvorak J."/>
        </authorList>
    </citation>
    <scope>NUCLEOTIDE SEQUENCE [LARGE SCALE GENOMIC DNA]</scope>
    <source>
        <strain evidence="6">cv. AL8/78</strain>
    </source>
</reference>
<dbReference type="GO" id="GO:0016887">
    <property type="term" value="F:ATP hydrolysis activity"/>
    <property type="evidence" value="ECO:0007669"/>
    <property type="project" value="UniProtKB-UniRule"/>
</dbReference>
<evidence type="ECO:0000256" key="4">
    <source>
        <dbReference type="RuleBase" id="RU369045"/>
    </source>
</evidence>
<dbReference type="InterPro" id="IPR044960">
    <property type="entry name" value="RCA-like"/>
</dbReference>
<dbReference type="Gramene" id="AET2Gv21101200.15">
    <property type="protein sequence ID" value="AET2Gv21101200.15"/>
    <property type="gene ID" value="AET2Gv21101200"/>
</dbReference>
<keyword evidence="4" id="KW-0547">Nucleotide-binding</keyword>
<reference evidence="7" key="2">
    <citation type="journal article" date="2017" name="Nat. Plants">
        <title>The Aegilops tauschii genome reveals multiple impacts of transposons.</title>
        <authorList>
            <person name="Zhao G."/>
            <person name="Zou C."/>
            <person name="Li K."/>
            <person name="Wang K."/>
            <person name="Li T."/>
            <person name="Gao L."/>
            <person name="Zhang X."/>
            <person name="Wang H."/>
            <person name="Yang Z."/>
            <person name="Liu X."/>
            <person name="Jiang W."/>
            <person name="Mao L."/>
            <person name="Kong X."/>
            <person name="Jiao Y."/>
            <person name="Jia J."/>
        </authorList>
    </citation>
    <scope>NUCLEOTIDE SEQUENCE [LARGE SCALE GENOMIC DNA]</scope>
    <source>
        <strain evidence="7">cv. AL8/78</strain>
    </source>
</reference>
<evidence type="ECO:0000256" key="1">
    <source>
        <dbReference type="ARBA" id="ARBA00004470"/>
    </source>
</evidence>
<name>A0A453D644_AEGTS</name>
<keyword evidence="7" id="KW-1185">Reference proteome</keyword>
<evidence type="ECO:0000313" key="6">
    <source>
        <dbReference type="EnsemblPlants" id="AET2Gv21101200.15"/>
    </source>
</evidence>
<dbReference type="InterPro" id="IPR027417">
    <property type="entry name" value="P-loop_NTPase"/>
</dbReference>
<reference evidence="6" key="4">
    <citation type="submission" date="2019-03" db="UniProtKB">
        <authorList>
            <consortium name="EnsemblPlants"/>
        </authorList>
    </citation>
    <scope>IDENTIFICATION</scope>
</reference>
<dbReference type="Gene3D" id="3.40.50.300">
    <property type="entry name" value="P-loop containing nucleotide triphosphate hydrolases"/>
    <property type="match status" value="1"/>
</dbReference>
<protein>
    <recommendedName>
        <fullName evidence="4">Ribulose bisphosphate carboxylase/oxygenase activase, chloroplastic</fullName>
        <shortName evidence="4">RA</shortName>
        <shortName evidence="4">RuBisCO activase</shortName>
    </recommendedName>
</protein>
<dbReference type="GO" id="GO:0009570">
    <property type="term" value="C:chloroplast stroma"/>
    <property type="evidence" value="ECO:0007669"/>
    <property type="project" value="UniProtKB-SubCell"/>
</dbReference>
<dbReference type="InterPro" id="IPR003959">
    <property type="entry name" value="ATPase_AAA_core"/>
</dbReference>
<organism evidence="6 7">
    <name type="scientific">Aegilops tauschii subsp. strangulata</name>
    <name type="common">Goatgrass</name>
    <dbReference type="NCBI Taxonomy" id="200361"/>
    <lineage>
        <taxon>Eukaryota</taxon>
        <taxon>Viridiplantae</taxon>
        <taxon>Streptophyta</taxon>
        <taxon>Embryophyta</taxon>
        <taxon>Tracheophyta</taxon>
        <taxon>Spermatophyta</taxon>
        <taxon>Magnoliopsida</taxon>
        <taxon>Liliopsida</taxon>
        <taxon>Poales</taxon>
        <taxon>Poaceae</taxon>
        <taxon>BOP clade</taxon>
        <taxon>Pooideae</taxon>
        <taxon>Triticodae</taxon>
        <taxon>Triticeae</taxon>
        <taxon>Triticinae</taxon>
        <taxon>Aegilops</taxon>
    </lineage>
</organism>
<evidence type="ECO:0000313" key="7">
    <source>
        <dbReference type="Proteomes" id="UP000015105"/>
    </source>
</evidence>
<comment type="similarity">
    <text evidence="3 4">Belongs to the RuBisCO activase family.</text>
</comment>
<comment type="subcellular location">
    <subcellularLocation>
        <location evidence="1 4">Plastid</location>
        <location evidence="1 4">Chloroplast stroma</location>
    </subcellularLocation>
</comment>
<reference evidence="6" key="5">
    <citation type="journal article" date="2021" name="G3 (Bethesda)">
        <title>Aegilops tauschii genome assembly Aet v5.0 features greater sequence contiguity and improved annotation.</title>
        <authorList>
            <person name="Wang L."/>
            <person name="Zhu T."/>
            <person name="Rodriguez J.C."/>
            <person name="Deal K.R."/>
            <person name="Dubcovsky J."/>
            <person name="McGuire P.E."/>
            <person name="Lux T."/>
            <person name="Spannagl M."/>
            <person name="Mayer K.F.X."/>
            <person name="Baldrich P."/>
            <person name="Meyers B.C."/>
            <person name="Huo N."/>
            <person name="Gu Y.Q."/>
            <person name="Zhou H."/>
            <person name="Devos K.M."/>
            <person name="Bennetzen J.L."/>
            <person name="Unver T."/>
            <person name="Budak H."/>
            <person name="Gulick P.J."/>
            <person name="Galiba G."/>
            <person name="Kalapos B."/>
            <person name="Nelson D.R."/>
            <person name="Li P."/>
            <person name="You F.M."/>
            <person name="Luo M.C."/>
            <person name="Dvorak J."/>
        </authorList>
    </citation>
    <scope>NUCLEOTIDE SEQUENCE [LARGE SCALE GENOMIC DNA]</scope>
    <source>
        <strain evidence="6">cv. AL8/78</strain>
    </source>
</reference>
<evidence type="ECO:0000256" key="2">
    <source>
        <dbReference type="ARBA" id="ARBA00025556"/>
    </source>
</evidence>
<reference evidence="7" key="1">
    <citation type="journal article" date="2014" name="Science">
        <title>Ancient hybridizations among the ancestral genomes of bread wheat.</title>
        <authorList>
            <consortium name="International Wheat Genome Sequencing Consortium,"/>
            <person name="Marcussen T."/>
            <person name="Sandve S.R."/>
            <person name="Heier L."/>
            <person name="Spannagl M."/>
            <person name="Pfeifer M."/>
            <person name="Jakobsen K.S."/>
            <person name="Wulff B.B."/>
            <person name="Steuernagel B."/>
            <person name="Mayer K.F."/>
            <person name="Olsen O.A."/>
        </authorList>
    </citation>
    <scope>NUCLEOTIDE SEQUENCE [LARGE SCALE GENOMIC DNA]</scope>
    <source>
        <strain evidence="7">cv. AL8/78</strain>
    </source>
</reference>
<keyword evidence="4" id="KW-0934">Plastid</keyword>
<accession>A0A453D644</accession>
<dbReference type="PANTHER" id="PTHR32429:SF11">
    <property type="entry name" value="RIBULOSE BISPHOSPHATE CARBOXYLASE_OXYGENASE ACTIVASE, CHLOROPLASTIC"/>
    <property type="match status" value="1"/>
</dbReference>
<dbReference type="EnsemblPlants" id="AET2Gv21101200.15">
    <property type="protein sequence ID" value="AET2Gv21101200.15"/>
    <property type="gene ID" value="AET2Gv21101200"/>
</dbReference>
<evidence type="ECO:0000259" key="5">
    <source>
        <dbReference type="Pfam" id="PF00004"/>
    </source>
</evidence>